<protein>
    <submittedName>
        <fullName evidence="1">Uncharacterized protein</fullName>
    </submittedName>
</protein>
<dbReference type="Proteomes" id="UP000015502">
    <property type="component" value="Chromosome"/>
</dbReference>
<dbReference type="PaxDb" id="523849-OCC_11382"/>
<dbReference type="GeneID" id="16549161"/>
<dbReference type="EMBL" id="CP006670">
    <property type="protein sequence ID" value="EHR78541.1"/>
    <property type="molecule type" value="Genomic_DNA"/>
</dbReference>
<dbReference type="RefSeq" id="WP_004068183.1">
    <property type="nucleotide sequence ID" value="NC_022084.1"/>
</dbReference>
<gene>
    <name evidence="1" type="ORF">OCC_11382</name>
</gene>
<evidence type="ECO:0000313" key="2">
    <source>
        <dbReference type="Proteomes" id="UP000015502"/>
    </source>
</evidence>
<reference evidence="1 2" key="1">
    <citation type="journal article" date="2012" name="J. Bacteriol.">
        <title>Genome sequence of the model hyperthermophilic archaeon Thermococcus litoralis NS-C.</title>
        <authorList>
            <person name="Gardner A.F."/>
            <person name="Kumar S."/>
            <person name="Perler F.B."/>
        </authorList>
    </citation>
    <scope>NUCLEOTIDE SEQUENCE [LARGE SCALE GENOMIC DNA]</scope>
    <source>
        <strain evidence="2">ATCC 51850 / DSM 5473 / JCM 8560 / NS-C</strain>
    </source>
</reference>
<sequence length="72" mass="7465">MFVVLLGLLMVGVTAGSASATAPSTKTMGMGPVFLNLHDLNPQEKTFVLSIAQKDLKKFGVQKASIKSVSGG</sequence>
<accession>H3ZNB7</accession>
<dbReference type="KEGG" id="tlt:OCC_11382"/>
<dbReference type="STRING" id="523849.OCC_11382"/>
<dbReference type="AlphaFoldDB" id="H3ZNB7"/>
<keyword evidence="2" id="KW-1185">Reference proteome</keyword>
<dbReference type="HOGENOM" id="CLU_2713045_0_0_2"/>
<name>H3ZNB7_THELN</name>
<evidence type="ECO:0000313" key="1">
    <source>
        <dbReference type="EMBL" id="EHR78541.1"/>
    </source>
</evidence>
<proteinExistence type="predicted"/>
<organism evidence="1 2">
    <name type="scientific">Thermococcus litoralis (strain ATCC 51850 / DSM 5473 / JCM 8560 / NS-C)</name>
    <dbReference type="NCBI Taxonomy" id="523849"/>
    <lineage>
        <taxon>Archaea</taxon>
        <taxon>Methanobacteriati</taxon>
        <taxon>Methanobacteriota</taxon>
        <taxon>Thermococci</taxon>
        <taxon>Thermococcales</taxon>
        <taxon>Thermococcaceae</taxon>
        <taxon>Thermococcus</taxon>
    </lineage>
</organism>